<dbReference type="InterPro" id="IPR029510">
    <property type="entry name" value="Ald_DH_CS_GLU"/>
</dbReference>
<name>S7TCN4_9BACT</name>
<evidence type="ECO:0000256" key="5">
    <source>
        <dbReference type="NCBIfam" id="TIGR01804"/>
    </source>
</evidence>
<dbReference type="PATRIC" id="fig|1121439.3.peg.1348"/>
<dbReference type="InterPro" id="IPR011264">
    <property type="entry name" value="BADH"/>
</dbReference>
<evidence type="ECO:0000313" key="10">
    <source>
        <dbReference type="Proteomes" id="UP000014975"/>
    </source>
</evidence>
<feature type="domain" description="Aldehyde dehydrogenase" evidence="8">
    <location>
        <begin position="12"/>
        <end position="477"/>
    </location>
</feature>
<dbReference type="OrthoDB" id="9762913at2"/>
<dbReference type="Proteomes" id="UP000014975">
    <property type="component" value="Unassembled WGS sequence"/>
</dbReference>
<dbReference type="InterPro" id="IPR015590">
    <property type="entry name" value="Aldehyde_DH_dom"/>
</dbReference>
<protein>
    <recommendedName>
        <fullName evidence="5">Betaine-aldehyde dehydrogenase</fullName>
        <ecNumber evidence="5">1.2.1.8</ecNumber>
    </recommendedName>
</protein>
<dbReference type="RefSeq" id="WP_020886798.1">
    <property type="nucleotide sequence ID" value="NZ_ATHI01000013.1"/>
</dbReference>
<evidence type="ECO:0000256" key="4">
    <source>
        <dbReference type="ARBA" id="ARBA00037921"/>
    </source>
</evidence>
<evidence type="ECO:0000256" key="3">
    <source>
        <dbReference type="ARBA" id="ARBA00023027"/>
    </source>
</evidence>
<dbReference type="AlphaFoldDB" id="S7TCN4"/>
<dbReference type="PROSITE" id="PS00070">
    <property type="entry name" value="ALDEHYDE_DEHYDR_CYS"/>
    <property type="match status" value="1"/>
</dbReference>
<dbReference type="EMBL" id="ATHI01000013">
    <property type="protein sequence ID" value="EPR34275.1"/>
    <property type="molecule type" value="Genomic_DNA"/>
</dbReference>
<dbReference type="GO" id="GO:0019285">
    <property type="term" value="P:glycine betaine biosynthetic process from choline"/>
    <property type="evidence" value="ECO:0007669"/>
    <property type="project" value="InterPro"/>
</dbReference>
<reference evidence="9 10" key="1">
    <citation type="journal article" date="2013" name="Genome Announc.">
        <title>Draft genome sequences for three mercury-methylating, sulfate-reducing bacteria.</title>
        <authorList>
            <person name="Brown S.D."/>
            <person name="Hurt R.A.Jr."/>
            <person name="Gilmour C.C."/>
            <person name="Elias D.A."/>
        </authorList>
    </citation>
    <scope>NUCLEOTIDE SEQUENCE [LARGE SCALE GENOMIC DNA]</scope>
    <source>
        <strain evidence="9 10">DSM 16529</strain>
    </source>
</reference>
<dbReference type="NCBIfam" id="TIGR01804">
    <property type="entry name" value="BADH"/>
    <property type="match status" value="1"/>
</dbReference>
<dbReference type="PANTHER" id="PTHR43860:SF2">
    <property type="entry name" value="BETAINE ALDEHYDE DEHYDROGENASE-RELATED"/>
    <property type="match status" value="1"/>
</dbReference>
<dbReference type="eggNOG" id="COG1012">
    <property type="taxonomic scope" value="Bacteria"/>
</dbReference>
<dbReference type="InterPro" id="IPR016160">
    <property type="entry name" value="Ald_DH_CS_CYS"/>
</dbReference>
<evidence type="ECO:0000256" key="7">
    <source>
        <dbReference type="RuleBase" id="RU003345"/>
    </source>
</evidence>
<dbReference type="EC" id="1.2.1.8" evidence="5"/>
<dbReference type="Gene3D" id="3.40.605.10">
    <property type="entry name" value="Aldehyde Dehydrogenase, Chain A, domain 1"/>
    <property type="match status" value="1"/>
</dbReference>
<comment type="similarity">
    <text evidence="1 7">Belongs to the aldehyde dehydrogenase family.</text>
</comment>
<evidence type="ECO:0000256" key="2">
    <source>
        <dbReference type="ARBA" id="ARBA00023002"/>
    </source>
</evidence>
<evidence type="ECO:0000256" key="1">
    <source>
        <dbReference type="ARBA" id="ARBA00009986"/>
    </source>
</evidence>
<comment type="caution">
    <text evidence="9">The sequence shown here is derived from an EMBL/GenBank/DDBJ whole genome shotgun (WGS) entry which is preliminary data.</text>
</comment>
<dbReference type="GO" id="GO:0046872">
    <property type="term" value="F:metal ion binding"/>
    <property type="evidence" value="ECO:0007669"/>
    <property type="project" value="InterPro"/>
</dbReference>
<dbReference type="InterPro" id="IPR016161">
    <property type="entry name" value="Ald_DH/histidinol_DH"/>
</dbReference>
<dbReference type="STRING" id="1121439.dsat_2833"/>
<gene>
    <name evidence="9" type="ORF">dsat_2833</name>
</gene>
<dbReference type="SUPFAM" id="SSF53720">
    <property type="entry name" value="ALDH-like"/>
    <property type="match status" value="1"/>
</dbReference>
<evidence type="ECO:0000259" key="8">
    <source>
        <dbReference type="Pfam" id="PF00171"/>
    </source>
</evidence>
<keyword evidence="3" id="KW-0520">NAD</keyword>
<sequence length="494" mass="53679">MLRKKMYIDGTWVEARSGKTSRTSNPFDQSILAEVPSGDREDARAAITAARRAFDHGPWSGVTGPERGRMLQRLADLVVREREDLARLETLDTGKTLEESRWDMDGVAEIFRYYAGLADKDEGEVIASPVASSTSLLLREPIGVCGQIMPWNYPLLQASWKMAPALAAGCAIVMKPSEITPLSTIRITELAEEAGYPPGVVNLVLGPGRSVGAELAESLDVDMISFTGGAVAGRKIVMAASGNMKKLALELGGKNPNIVFADADFDLAVDQALNAVFFHAGQICSAGTRLMVEDAIHDEFVEALAARIARIRLGDGMDPATEMGPLISAGHLAKVEEYAAIGRAEGAKLLVGGKRPEDAALQDGFFFEPTLFAQCTAAMRIVREEVFGPIITVERFAGEKEAVRLANDTEYGLSAGFFTRDPDRIHRVARALRFGTVWVNDFNVYFAQAPWGGYKQSGMGRELGRIGLEEYQEVKHVFQNHDPKPLGWFGGARG</sequence>
<dbReference type="InterPro" id="IPR016162">
    <property type="entry name" value="Ald_DH_N"/>
</dbReference>
<proteinExistence type="inferred from homology"/>
<dbReference type="PANTHER" id="PTHR43860">
    <property type="entry name" value="BETAINE ALDEHYDE DEHYDROGENASE"/>
    <property type="match status" value="1"/>
</dbReference>
<dbReference type="FunFam" id="3.40.309.10:FF:000012">
    <property type="entry name" value="Betaine aldehyde dehydrogenase"/>
    <property type="match status" value="1"/>
</dbReference>
<accession>S7TCN4</accession>
<evidence type="ECO:0000256" key="6">
    <source>
        <dbReference type="PROSITE-ProRule" id="PRU10007"/>
    </source>
</evidence>
<dbReference type="PROSITE" id="PS00687">
    <property type="entry name" value="ALDEHYDE_DEHYDR_GLU"/>
    <property type="match status" value="1"/>
</dbReference>
<dbReference type="GO" id="GO:0008802">
    <property type="term" value="F:betaine-aldehyde dehydrogenase (NAD+) activity"/>
    <property type="evidence" value="ECO:0007669"/>
    <property type="project" value="UniProtKB-UniRule"/>
</dbReference>
<comment type="pathway">
    <text evidence="4">Amine and polyamine biosynthesis; betaine biosynthesis via choline pathway; betaine from betaine aldehyde: step 1/1.</text>
</comment>
<dbReference type="Pfam" id="PF00171">
    <property type="entry name" value="Aldedh"/>
    <property type="match status" value="1"/>
</dbReference>
<organism evidence="9 10">
    <name type="scientific">Alkalidesulfovibrio alkalitolerans DSM 16529</name>
    <dbReference type="NCBI Taxonomy" id="1121439"/>
    <lineage>
        <taxon>Bacteria</taxon>
        <taxon>Pseudomonadati</taxon>
        <taxon>Thermodesulfobacteriota</taxon>
        <taxon>Desulfovibrionia</taxon>
        <taxon>Desulfovibrionales</taxon>
        <taxon>Desulfovibrionaceae</taxon>
        <taxon>Alkalidesulfovibrio</taxon>
    </lineage>
</organism>
<feature type="active site" evidence="6">
    <location>
        <position position="250"/>
    </location>
</feature>
<dbReference type="FunFam" id="3.40.605.10:FF:000007">
    <property type="entry name" value="NAD/NADP-dependent betaine aldehyde dehydrogenase"/>
    <property type="match status" value="1"/>
</dbReference>
<dbReference type="Gene3D" id="3.40.309.10">
    <property type="entry name" value="Aldehyde Dehydrogenase, Chain A, domain 2"/>
    <property type="match status" value="1"/>
</dbReference>
<keyword evidence="2 7" id="KW-0560">Oxidoreductase</keyword>
<evidence type="ECO:0000313" key="9">
    <source>
        <dbReference type="EMBL" id="EPR34275.1"/>
    </source>
</evidence>
<dbReference type="InterPro" id="IPR016163">
    <property type="entry name" value="Ald_DH_C"/>
</dbReference>
<keyword evidence="10" id="KW-1185">Reference proteome</keyword>